<feature type="domain" description="Cyclic nucleotide-binding" evidence="1">
    <location>
        <begin position="618"/>
        <end position="721"/>
    </location>
</feature>
<feature type="domain" description="Cyclic nucleotide-binding" evidence="1">
    <location>
        <begin position="347"/>
        <end position="447"/>
    </location>
</feature>
<dbReference type="AlphaFoldDB" id="A0A812SGX1"/>
<dbReference type="Gene3D" id="2.60.120.10">
    <property type="entry name" value="Jelly Rolls"/>
    <property type="match status" value="7"/>
</dbReference>
<feature type="domain" description="Cyclic nucleotide-binding" evidence="1">
    <location>
        <begin position="908"/>
        <end position="979"/>
    </location>
</feature>
<dbReference type="PANTHER" id="PTHR10217:SF435">
    <property type="entry name" value="POTASSIUM VOLTAGE-GATED CHANNEL PROTEIN EAG"/>
    <property type="match status" value="1"/>
</dbReference>
<dbReference type="Pfam" id="PF00027">
    <property type="entry name" value="cNMP_binding"/>
    <property type="match status" value="3"/>
</dbReference>
<comment type="caution">
    <text evidence="2">The sequence shown here is derived from an EMBL/GenBank/DDBJ whole genome shotgun (WGS) entry which is preliminary data.</text>
</comment>
<dbReference type="OrthoDB" id="443093at2759"/>
<feature type="domain" description="Cyclic nucleotide-binding" evidence="1">
    <location>
        <begin position="514"/>
        <end position="594"/>
    </location>
</feature>
<evidence type="ECO:0000313" key="2">
    <source>
        <dbReference type="EMBL" id="CAE7482942.1"/>
    </source>
</evidence>
<feature type="domain" description="Cyclic nucleotide-binding" evidence="1">
    <location>
        <begin position="212"/>
        <end position="313"/>
    </location>
</feature>
<evidence type="ECO:0000313" key="3">
    <source>
        <dbReference type="Proteomes" id="UP000604046"/>
    </source>
</evidence>
<reference evidence="2" key="1">
    <citation type="submission" date="2021-02" db="EMBL/GenBank/DDBJ databases">
        <authorList>
            <person name="Dougan E. K."/>
            <person name="Rhodes N."/>
            <person name="Thang M."/>
            <person name="Chan C."/>
        </authorList>
    </citation>
    <scope>NUCLEOTIDE SEQUENCE</scope>
</reference>
<name>A0A812SGX1_9DINO</name>
<keyword evidence="3" id="KW-1185">Reference proteome</keyword>
<dbReference type="PROSITE" id="PS50042">
    <property type="entry name" value="CNMP_BINDING_3"/>
    <property type="match status" value="7"/>
</dbReference>
<accession>A0A812SGX1</accession>
<dbReference type="GO" id="GO:0042391">
    <property type="term" value="P:regulation of membrane potential"/>
    <property type="evidence" value="ECO:0007669"/>
    <property type="project" value="TreeGrafter"/>
</dbReference>
<dbReference type="InterPro" id="IPR014710">
    <property type="entry name" value="RmlC-like_jellyroll"/>
</dbReference>
<dbReference type="GO" id="GO:0005249">
    <property type="term" value="F:voltage-gated potassium channel activity"/>
    <property type="evidence" value="ECO:0007669"/>
    <property type="project" value="TreeGrafter"/>
</dbReference>
<feature type="domain" description="Cyclic nucleotide-binding" evidence="1">
    <location>
        <begin position="757"/>
        <end position="880"/>
    </location>
</feature>
<feature type="non-terminal residue" evidence="2">
    <location>
        <position position="1"/>
    </location>
</feature>
<dbReference type="InterPro" id="IPR018488">
    <property type="entry name" value="cNMP-bd_CS"/>
</dbReference>
<dbReference type="InterPro" id="IPR018490">
    <property type="entry name" value="cNMP-bd_dom_sf"/>
</dbReference>
<dbReference type="SUPFAM" id="SSF51206">
    <property type="entry name" value="cAMP-binding domain-like"/>
    <property type="match status" value="7"/>
</dbReference>
<evidence type="ECO:0000259" key="1">
    <source>
        <dbReference type="PROSITE" id="PS50042"/>
    </source>
</evidence>
<proteinExistence type="predicted"/>
<dbReference type="Proteomes" id="UP000604046">
    <property type="component" value="Unassembled WGS sequence"/>
</dbReference>
<feature type="domain" description="Cyclic nucleotide-binding" evidence="1">
    <location>
        <begin position="64"/>
        <end position="175"/>
    </location>
</feature>
<dbReference type="SMART" id="SM00100">
    <property type="entry name" value="cNMP"/>
    <property type="match status" value="4"/>
</dbReference>
<organism evidence="2 3">
    <name type="scientific">Symbiodinium natans</name>
    <dbReference type="NCBI Taxonomy" id="878477"/>
    <lineage>
        <taxon>Eukaryota</taxon>
        <taxon>Sar</taxon>
        <taxon>Alveolata</taxon>
        <taxon>Dinophyceae</taxon>
        <taxon>Suessiales</taxon>
        <taxon>Symbiodiniaceae</taxon>
        <taxon>Symbiodinium</taxon>
    </lineage>
</organism>
<dbReference type="CDD" id="cd00038">
    <property type="entry name" value="CAP_ED"/>
    <property type="match status" value="5"/>
</dbReference>
<dbReference type="PROSITE" id="PS00889">
    <property type="entry name" value="CNMP_BINDING_2"/>
    <property type="match status" value="1"/>
</dbReference>
<dbReference type="GO" id="GO:0005886">
    <property type="term" value="C:plasma membrane"/>
    <property type="evidence" value="ECO:0007669"/>
    <property type="project" value="TreeGrafter"/>
</dbReference>
<gene>
    <name evidence="2" type="primary">GORK</name>
    <name evidence="2" type="ORF">SNAT2548_LOCUS27109</name>
</gene>
<dbReference type="InterPro" id="IPR000595">
    <property type="entry name" value="cNMP-bd_dom"/>
</dbReference>
<dbReference type="EMBL" id="CAJNDS010002455">
    <property type="protein sequence ID" value="CAE7482942.1"/>
    <property type="molecule type" value="Genomic_DNA"/>
</dbReference>
<protein>
    <submittedName>
        <fullName evidence="2">GORK protein</fullName>
    </submittedName>
</protein>
<sequence>EILDAISFHRALSPGQEKNNCCQLACLSLKQIQDAFSGTESEATFDATRKSVVSKFKALTRLGAFPGVPAEVIWMIAEHSEVSVFEKDDIIVKEGSCGPMESMIIIESGAADVEMVMFDRELLEARGCRIAKLLPGAIIGDVCFVESWVSRPASVVAREQVRAFQISSRALLEVMACYPGMASIYMSRTRDTSVVLQRSLTRPQDVLAGMKLFYGMEPGFIRLLANISERKMNFLGDVVKEEGSTDRTLRLQEFGKVRAETEAEGCVSITDVGTVLGEKMFLGWRTRSQATFRVATPIAVMLWIAQHHFEGLLESNPSENAYFRGLEEKETDGGTEAVKHKAEDLQLFRGCGRSFTQDIGSFIGRRAYKPGQAIVVQKAADGGSLFIVTGGRAAVLIYSKVKEEISTGDVFGELALLGLVLRRAATVAAITYCTCLEMPKKAFVKALDRHPEEIEHFEQLTRLHGAAVAKEMGTWPFLTKATERLLYYVNLHASRESTPVGQWTSRDGVEIPTDMAFLVVSGEIYVSENSGRRMLMAEGSCFGEHILIGLPTSTLKIEPKTACELQMMNRQTFERIMAECPDERDTTVQGILNEMAIKAEVKLGVTRGASEILKRSAVFRAASEEFIDDVRPRMYACLYKDREVICDEKEVADHMFIIVRGHAAVLGDSGEEEDSVLRFKAGTACCESAILGTCTYFPYAVKAMSLCLALTLSRKDFEAALDKFPHEKQMFAKLLEDEESQDMLFSLPRVLKINHLLFQSSSIDFLRKMCEFADEVYYAPGETIIIRGESCAVGKTVMYVLLSGVAIVRLSFGDEVAQIQPGMMIGEGGALGITDKRSTEICAHKDTFMRCIRLQGASIRKAIDAHPEDCEALEQTFKKRSQQNAQAEGRRREWLQSQVIPILRHCNLFMGFSMKLISKIAEPLLKTTILEGKDLCTVGESSDSMIMVVDGEVEIKSKDGKVDVSGLRGLSFKDMRKLT</sequence>
<dbReference type="PANTHER" id="PTHR10217">
    <property type="entry name" value="VOLTAGE AND LIGAND GATED POTASSIUM CHANNEL"/>
    <property type="match status" value="1"/>
</dbReference>
<dbReference type="InterPro" id="IPR050818">
    <property type="entry name" value="KCNH_animal-type"/>
</dbReference>